<dbReference type="Proteomes" id="UP001150217">
    <property type="component" value="Unassembled WGS sequence"/>
</dbReference>
<comment type="similarity">
    <text evidence="1">Belongs to the UPF0612 family.</text>
</comment>
<evidence type="ECO:0000256" key="1">
    <source>
        <dbReference type="ARBA" id="ARBA00005788"/>
    </source>
</evidence>
<proteinExistence type="inferred from homology"/>
<dbReference type="InterPro" id="IPR013902">
    <property type="entry name" value="Mug135-like_C"/>
</dbReference>
<sequence>MVSGCHLLLFIMKTGNVPSPALNLPELQNINVLNDLTHDQASGWYQHYFPEGANESRTVMV</sequence>
<protein>
    <recommendedName>
        <fullName evidence="2">Mug135-like C-terminal domain-containing protein</fullName>
    </recommendedName>
</protein>
<organism evidence="3 4">
    <name type="scientific">Lentinula lateritia</name>
    <dbReference type="NCBI Taxonomy" id="40482"/>
    <lineage>
        <taxon>Eukaryota</taxon>
        <taxon>Fungi</taxon>
        <taxon>Dikarya</taxon>
        <taxon>Basidiomycota</taxon>
        <taxon>Agaricomycotina</taxon>
        <taxon>Agaricomycetes</taxon>
        <taxon>Agaricomycetidae</taxon>
        <taxon>Agaricales</taxon>
        <taxon>Marasmiineae</taxon>
        <taxon>Omphalotaceae</taxon>
        <taxon>Lentinula</taxon>
    </lineage>
</organism>
<feature type="non-terminal residue" evidence="3">
    <location>
        <position position="61"/>
    </location>
</feature>
<keyword evidence="4" id="KW-1185">Reference proteome</keyword>
<comment type="caution">
    <text evidence="3">The sequence shown here is derived from an EMBL/GenBank/DDBJ whole genome shotgun (WGS) entry which is preliminary data.</text>
</comment>
<name>A0ABQ8VVP6_9AGAR</name>
<evidence type="ECO:0000259" key="2">
    <source>
        <dbReference type="Pfam" id="PF08593"/>
    </source>
</evidence>
<gene>
    <name evidence="3" type="ORF">C8R41DRAFT_811536</name>
</gene>
<evidence type="ECO:0000313" key="4">
    <source>
        <dbReference type="Proteomes" id="UP001150217"/>
    </source>
</evidence>
<dbReference type="EMBL" id="JANVFT010000006">
    <property type="protein sequence ID" value="KAJ4500453.1"/>
    <property type="molecule type" value="Genomic_DNA"/>
</dbReference>
<dbReference type="Pfam" id="PF08593">
    <property type="entry name" value="Mug135_C"/>
    <property type="match status" value="1"/>
</dbReference>
<reference evidence="3" key="1">
    <citation type="submission" date="2022-08" db="EMBL/GenBank/DDBJ databases">
        <title>A Global Phylogenomic Analysis of the Shiitake Genus Lentinula.</title>
        <authorList>
            <consortium name="DOE Joint Genome Institute"/>
            <person name="Sierra-Patev S."/>
            <person name="Min B."/>
            <person name="Naranjo-Ortiz M."/>
            <person name="Looney B."/>
            <person name="Konkel Z."/>
            <person name="Slot J.C."/>
            <person name="Sakamoto Y."/>
            <person name="Steenwyk J.L."/>
            <person name="Rokas A."/>
            <person name="Carro J."/>
            <person name="Camarero S."/>
            <person name="Ferreira P."/>
            <person name="Molpeceres G."/>
            <person name="Ruiz-Duenas F.J."/>
            <person name="Serrano A."/>
            <person name="Henrissat B."/>
            <person name="Drula E."/>
            <person name="Hughes K.W."/>
            <person name="Mata J.L."/>
            <person name="Ishikawa N.K."/>
            <person name="Vargas-Isla R."/>
            <person name="Ushijima S."/>
            <person name="Smith C.A."/>
            <person name="Ahrendt S."/>
            <person name="Andreopoulos W."/>
            <person name="He G."/>
            <person name="Labutti K."/>
            <person name="Lipzen A."/>
            <person name="Ng V."/>
            <person name="Riley R."/>
            <person name="Sandor L."/>
            <person name="Barry K."/>
            <person name="Martinez A.T."/>
            <person name="Xiao Y."/>
            <person name="Gibbons J.G."/>
            <person name="Terashima K."/>
            <person name="Grigoriev I.V."/>
            <person name="Hibbett D.S."/>
        </authorList>
    </citation>
    <scope>NUCLEOTIDE SEQUENCE</scope>
    <source>
        <strain evidence="3">RHP3577 ss4</strain>
    </source>
</reference>
<accession>A0ABQ8VVP6</accession>
<evidence type="ECO:0000313" key="3">
    <source>
        <dbReference type="EMBL" id="KAJ4500453.1"/>
    </source>
</evidence>
<feature type="domain" description="Mug135-like C-terminal" evidence="2">
    <location>
        <begin position="14"/>
        <end position="54"/>
    </location>
</feature>